<organism evidence="1 2">
    <name type="scientific">Agrobacterium albertimagni AOL15</name>
    <dbReference type="NCBI Taxonomy" id="1156935"/>
    <lineage>
        <taxon>Bacteria</taxon>
        <taxon>Pseudomonadati</taxon>
        <taxon>Pseudomonadota</taxon>
        <taxon>Alphaproteobacteria</taxon>
        <taxon>Hyphomicrobiales</taxon>
        <taxon>Rhizobiaceae</taxon>
        <taxon>Rhizobium/Agrobacterium group</taxon>
        <taxon>Agrobacterium</taxon>
    </lineage>
</organism>
<sequence>MTAAANTVFKRAKERFDNLPPHEQHIWDDIRADVLRAIAAEYLKHRGVKLIGDPSLVKYAIDQACGEIAPVWVPLLEGEGKPQRGRPQVDYNTRIIYAAAFSLFTTEGKSHSAAAKQAAQFLGEPATKDRVEKNLKAWLRKASAAVRARGGCPKLRRFLWDTLFVVAEELRVIAADLETEQAAEAARRKSSRHISFIGAATPRSLPSPK</sequence>
<accession>K2QYD3</accession>
<dbReference type="EMBL" id="ALJF01000004">
    <property type="protein sequence ID" value="EKF60572.1"/>
    <property type="molecule type" value="Genomic_DNA"/>
</dbReference>
<proteinExistence type="predicted"/>
<reference evidence="1 2" key="1">
    <citation type="journal article" date="2012" name="J. Bacteriol.">
        <title>Draft Genome Sequence of Agrobacterium albertimagni Strain AOL15.</title>
        <authorList>
            <person name="Trimble W.L."/>
            <person name="Phung le T."/>
            <person name="Meyer F."/>
            <person name="Gilbert J.A."/>
            <person name="Silver S."/>
        </authorList>
    </citation>
    <scope>NUCLEOTIDE SEQUENCE [LARGE SCALE GENOMIC DNA]</scope>
    <source>
        <strain evidence="1 2">AOL15</strain>
    </source>
</reference>
<dbReference type="RefSeq" id="WP_006725175.1">
    <property type="nucleotide sequence ID" value="NZ_ALJF01000004.1"/>
</dbReference>
<gene>
    <name evidence="1" type="ORF">QWE_05883</name>
</gene>
<dbReference type="PATRIC" id="fig|1156935.5.peg.1184"/>
<dbReference type="Proteomes" id="UP000007123">
    <property type="component" value="Unassembled WGS sequence"/>
</dbReference>
<dbReference type="OrthoDB" id="9897144at2"/>
<evidence type="ECO:0000313" key="2">
    <source>
        <dbReference type="Proteomes" id="UP000007123"/>
    </source>
</evidence>
<keyword evidence="2" id="KW-1185">Reference proteome</keyword>
<comment type="caution">
    <text evidence="1">The sequence shown here is derived from an EMBL/GenBank/DDBJ whole genome shotgun (WGS) entry which is preliminary data.</text>
</comment>
<dbReference type="AlphaFoldDB" id="K2QYD3"/>
<name>K2QYD3_9HYPH</name>
<evidence type="ECO:0000313" key="1">
    <source>
        <dbReference type="EMBL" id="EKF60572.1"/>
    </source>
</evidence>
<protein>
    <submittedName>
        <fullName evidence="1">Uncharacterized protein</fullName>
    </submittedName>
</protein>
<dbReference type="STRING" id="1156935.QWE_05883"/>